<feature type="transmembrane region" description="Helical" evidence="1">
    <location>
        <begin position="115"/>
        <end position="140"/>
    </location>
</feature>
<dbReference type="RefSeq" id="XP_033811027.1">
    <property type="nucleotide sequence ID" value="XM_033955136.1"/>
</dbReference>
<dbReference type="OrthoDB" id="6157510at2759"/>
<keyword evidence="1" id="KW-0812">Transmembrane</keyword>
<keyword evidence="1" id="KW-1133">Transmembrane helix</keyword>
<feature type="transmembrane region" description="Helical" evidence="1">
    <location>
        <begin position="76"/>
        <end position="95"/>
    </location>
</feature>
<feature type="transmembrane region" description="Helical" evidence="1">
    <location>
        <begin position="12"/>
        <end position="34"/>
    </location>
</feature>
<dbReference type="PANTHER" id="PTHR33444:SF12">
    <property type="entry name" value="TRANSMEMBRANE PROTEIN 272"/>
    <property type="match status" value="1"/>
</dbReference>
<dbReference type="InterPro" id="IPR040350">
    <property type="entry name" value="TMEM272"/>
</dbReference>
<sequence length="161" mass="17996">MLDAREAGSLVCQILGLLIWLGLSIAMITMGALYLHNCSGEPNIPIYLIVAGVFILVLIITYPLKTVSLKFATLDGIIGLFLFAWLIAGSVWVFRNYQDYLAGRDIGCDHRLYLFAFWILIVQYIFMGLTIISSVLYCVFCGISSLKECATQCPPVRRQEC</sequence>
<proteinExistence type="predicted"/>
<dbReference type="KEGG" id="gsh:117365138"/>
<dbReference type="InParanoid" id="A0A6P8RZP9"/>
<evidence type="ECO:0000313" key="2">
    <source>
        <dbReference type="Proteomes" id="UP000515159"/>
    </source>
</evidence>
<accession>A0A6P8RZP9</accession>
<feature type="transmembrane region" description="Helical" evidence="1">
    <location>
        <begin position="46"/>
        <end position="64"/>
    </location>
</feature>
<dbReference type="PANTHER" id="PTHR33444">
    <property type="entry name" value="SI:DKEY-19B23.12-RELATED"/>
    <property type="match status" value="1"/>
</dbReference>
<name>A0A6P8RZP9_GEOSA</name>
<organism evidence="2 3">
    <name type="scientific">Geotrypetes seraphini</name>
    <name type="common">Gaboon caecilian</name>
    <name type="synonym">Caecilia seraphini</name>
    <dbReference type="NCBI Taxonomy" id="260995"/>
    <lineage>
        <taxon>Eukaryota</taxon>
        <taxon>Metazoa</taxon>
        <taxon>Chordata</taxon>
        <taxon>Craniata</taxon>
        <taxon>Vertebrata</taxon>
        <taxon>Euteleostomi</taxon>
        <taxon>Amphibia</taxon>
        <taxon>Gymnophiona</taxon>
        <taxon>Geotrypetes</taxon>
    </lineage>
</organism>
<dbReference type="Proteomes" id="UP000515159">
    <property type="component" value="Chromosome 8"/>
</dbReference>
<keyword evidence="2" id="KW-1185">Reference proteome</keyword>
<evidence type="ECO:0000256" key="1">
    <source>
        <dbReference type="SAM" id="Phobius"/>
    </source>
</evidence>
<dbReference type="AlphaFoldDB" id="A0A6P8RZP9"/>
<gene>
    <name evidence="3" type="primary">LOC117365138</name>
</gene>
<keyword evidence="1" id="KW-0472">Membrane</keyword>
<reference evidence="3" key="1">
    <citation type="submission" date="2025-08" db="UniProtKB">
        <authorList>
            <consortium name="RefSeq"/>
        </authorList>
    </citation>
    <scope>IDENTIFICATION</scope>
</reference>
<dbReference type="GeneID" id="117365138"/>
<protein>
    <submittedName>
        <fullName evidence="3">Transmembrane protein 272-like</fullName>
    </submittedName>
</protein>
<evidence type="ECO:0000313" key="3">
    <source>
        <dbReference type="RefSeq" id="XP_033811027.1"/>
    </source>
</evidence>